<dbReference type="EMBL" id="BMQG01000009">
    <property type="protein sequence ID" value="GGM48946.1"/>
    <property type="molecule type" value="Genomic_DNA"/>
</dbReference>
<accession>A0A8H9GS95</accession>
<protein>
    <submittedName>
        <fullName evidence="1">Uncharacterized protein</fullName>
    </submittedName>
</protein>
<comment type="caution">
    <text evidence="1">The sequence shown here is derived from an EMBL/GenBank/DDBJ whole genome shotgun (WGS) entry which is preliminary data.</text>
</comment>
<evidence type="ECO:0000313" key="1">
    <source>
        <dbReference type="EMBL" id="GGM48946.1"/>
    </source>
</evidence>
<organism evidence="1 2">
    <name type="scientific">Deinococcus arenae</name>
    <dbReference type="NCBI Taxonomy" id="1452751"/>
    <lineage>
        <taxon>Bacteria</taxon>
        <taxon>Thermotogati</taxon>
        <taxon>Deinococcota</taxon>
        <taxon>Deinococci</taxon>
        <taxon>Deinococcales</taxon>
        <taxon>Deinococcaceae</taxon>
        <taxon>Deinococcus</taxon>
    </lineage>
</organism>
<name>A0A8H9GS95_9DEIO</name>
<dbReference type="AlphaFoldDB" id="A0A8H9GS95"/>
<gene>
    <name evidence="1" type="ORF">GCM10008956_26380</name>
</gene>
<evidence type="ECO:0000313" key="2">
    <source>
        <dbReference type="Proteomes" id="UP000600547"/>
    </source>
</evidence>
<sequence length="166" mass="16700">MLAGMQHTRTWSDVYGSARALFEGRAGGHAWLIAAPPELAGGLAAALSDVDGKGRAALVVHEGLTPLLAAVQEERPRGVIVVADTALSGGPAVSVPDTLVEDAGDLPYREGGEFPAWTGEDASAGAQGECPAASAVAGLGVPVTVTTPAGVAATLIAWMDRTPHGR</sequence>
<keyword evidence="2" id="KW-1185">Reference proteome</keyword>
<reference evidence="2" key="1">
    <citation type="journal article" date="2019" name="Int. J. Syst. Evol. Microbiol.">
        <title>The Global Catalogue of Microorganisms (GCM) 10K type strain sequencing project: providing services to taxonomists for standard genome sequencing and annotation.</title>
        <authorList>
            <consortium name="The Broad Institute Genomics Platform"/>
            <consortium name="The Broad Institute Genome Sequencing Center for Infectious Disease"/>
            <person name="Wu L."/>
            <person name="Ma J."/>
        </authorList>
    </citation>
    <scope>NUCLEOTIDE SEQUENCE [LARGE SCALE GENOMIC DNA]</scope>
    <source>
        <strain evidence="2">JCM 31047</strain>
    </source>
</reference>
<dbReference type="Proteomes" id="UP000600547">
    <property type="component" value="Unassembled WGS sequence"/>
</dbReference>
<proteinExistence type="predicted"/>